<dbReference type="EMBL" id="JAMKOV010000101">
    <property type="protein sequence ID" value="KAI8033789.1"/>
    <property type="molecule type" value="Genomic_DNA"/>
</dbReference>
<protein>
    <submittedName>
        <fullName evidence="1">Uncharacterized protein</fullName>
    </submittedName>
</protein>
<evidence type="ECO:0000313" key="1">
    <source>
        <dbReference type="EMBL" id="KAI8033789.1"/>
    </source>
</evidence>
<evidence type="ECO:0000313" key="2">
    <source>
        <dbReference type="Proteomes" id="UP001059596"/>
    </source>
</evidence>
<proteinExistence type="predicted"/>
<sequence length="59" mass="6821">MTGCSTYWSRLICWRPSYTCTISAGVNFDCLEFITAEEIKVAILPIGIRVLFREKLFAW</sequence>
<organism evidence="1 2">
    <name type="scientific">Drosophila gunungcola</name>
    <name type="common">fruit fly</name>
    <dbReference type="NCBI Taxonomy" id="103775"/>
    <lineage>
        <taxon>Eukaryota</taxon>
        <taxon>Metazoa</taxon>
        <taxon>Ecdysozoa</taxon>
        <taxon>Arthropoda</taxon>
        <taxon>Hexapoda</taxon>
        <taxon>Insecta</taxon>
        <taxon>Pterygota</taxon>
        <taxon>Neoptera</taxon>
        <taxon>Endopterygota</taxon>
        <taxon>Diptera</taxon>
        <taxon>Brachycera</taxon>
        <taxon>Muscomorpha</taxon>
        <taxon>Ephydroidea</taxon>
        <taxon>Drosophilidae</taxon>
        <taxon>Drosophila</taxon>
        <taxon>Sophophora</taxon>
    </lineage>
</organism>
<reference evidence="1" key="1">
    <citation type="journal article" date="2023" name="Genome Biol. Evol.">
        <title>Long-read-based Genome Assembly of Drosophila gunungcola Reveals Fewer Chemosensory Genes in Flower-breeding Species.</title>
        <authorList>
            <person name="Negi A."/>
            <person name="Liao B.Y."/>
            <person name="Yeh S.D."/>
        </authorList>
    </citation>
    <scope>NUCLEOTIDE SEQUENCE</scope>
    <source>
        <strain evidence="1">Sukarami</strain>
    </source>
</reference>
<keyword evidence="2" id="KW-1185">Reference proteome</keyword>
<dbReference type="AlphaFoldDB" id="A0A9P9YB82"/>
<dbReference type="Proteomes" id="UP001059596">
    <property type="component" value="Unassembled WGS sequence"/>
</dbReference>
<gene>
    <name evidence="1" type="ORF">M5D96_013459</name>
</gene>
<accession>A0A9P9YB82</accession>
<name>A0A9P9YB82_9MUSC</name>
<comment type="caution">
    <text evidence="1">The sequence shown here is derived from an EMBL/GenBank/DDBJ whole genome shotgun (WGS) entry which is preliminary data.</text>
</comment>